<dbReference type="Gene3D" id="3.40.50.720">
    <property type="entry name" value="NAD(P)-binding Rossmann-like Domain"/>
    <property type="match status" value="1"/>
</dbReference>
<dbReference type="PANTHER" id="PTHR10366">
    <property type="entry name" value="NAD DEPENDENT EPIMERASE/DEHYDRATASE"/>
    <property type="match status" value="1"/>
</dbReference>
<feature type="domain" description="NAD-dependent epimerase/dehydratase" evidence="2">
    <location>
        <begin position="6"/>
        <end position="243"/>
    </location>
</feature>
<dbReference type="PANTHER" id="PTHR10366:SF295">
    <property type="entry name" value="NAD(P)-BINDING ROSSMANN-FOLD SUPERFAMILY PROTEIN"/>
    <property type="match status" value="1"/>
</dbReference>
<keyword evidence="1" id="KW-0560">Oxidoreductase</keyword>
<protein>
    <recommendedName>
        <fullName evidence="2">NAD-dependent epimerase/dehydratase domain-containing protein</fullName>
    </recommendedName>
</protein>
<dbReference type="CDD" id="cd08958">
    <property type="entry name" value="FR_SDR_e"/>
    <property type="match status" value="1"/>
</dbReference>
<comment type="caution">
    <text evidence="3">The sequence shown here is derived from an EMBL/GenBank/DDBJ whole genome shotgun (WGS) entry which is preliminary data.</text>
</comment>
<sequence length="362" mass="40119">MEEKRVCVTGGSGFIGSWLVRELLQRGYTVHATLQNLADPNEKNHLQALEGANQRLKLFQLDVLDYDLMAAAINGCQGVFHLASPCTLEEVKDPQVELLDPAVKGTLNALEACRRANVKRVVLTSSISSLVPNPAWPPNTPIDENSWTDIEYCKRDKIWYPVSKTLAEKAAWEYAHTHKMDMVAVHPSTCLGPLLQPKLNASSAVLLDLLRGSQDTHSNYWLGCVHVEDVAKAHVLLYETSSASGRHLCTNGIIRFSDFAEVVAKICPEYPVYSIDEGTGIEDLYKPAKELPFLLWKLEVANMTLVVADMILLVAHVRVTVLNVTLAAAHMTLDHDGFIKLVIEMHTNNNDTVKDFCPGLII</sequence>
<evidence type="ECO:0000256" key="1">
    <source>
        <dbReference type="ARBA" id="ARBA00023002"/>
    </source>
</evidence>
<dbReference type="EMBL" id="JAHRHJ020000001">
    <property type="protein sequence ID" value="KAH9332052.1"/>
    <property type="molecule type" value="Genomic_DNA"/>
</dbReference>
<dbReference type="AlphaFoldDB" id="A0AA38H0T7"/>
<organism evidence="3 4">
    <name type="scientific">Taxus chinensis</name>
    <name type="common">Chinese yew</name>
    <name type="synonym">Taxus wallichiana var. chinensis</name>
    <dbReference type="NCBI Taxonomy" id="29808"/>
    <lineage>
        <taxon>Eukaryota</taxon>
        <taxon>Viridiplantae</taxon>
        <taxon>Streptophyta</taxon>
        <taxon>Embryophyta</taxon>
        <taxon>Tracheophyta</taxon>
        <taxon>Spermatophyta</taxon>
        <taxon>Pinopsida</taxon>
        <taxon>Pinidae</taxon>
        <taxon>Conifers II</taxon>
        <taxon>Cupressales</taxon>
        <taxon>Taxaceae</taxon>
        <taxon>Taxus</taxon>
    </lineage>
</organism>
<dbReference type="GO" id="GO:0016616">
    <property type="term" value="F:oxidoreductase activity, acting on the CH-OH group of donors, NAD or NADP as acceptor"/>
    <property type="evidence" value="ECO:0007669"/>
    <property type="project" value="TreeGrafter"/>
</dbReference>
<name>A0AA38H0T7_TAXCH</name>
<evidence type="ECO:0000259" key="2">
    <source>
        <dbReference type="Pfam" id="PF01370"/>
    </source>
</evidence>
<accession>A0AA38H0T7</accession>
<keyword evidence="4" id="KW-1185">Reference proteome</keyword>
<dbReference type="FunFam" id="3.40.50.720:FF:000219">
    <property type="entry name" value="Cinnamoyl-CoA reductase 1"/>
    <property type="match status" value="1"/>
</dbReference>
<dbReference type="InterPro" id="IPR050425">
    <property type="entry name" value="NAD(P)_dehydrat-like"/>
</dbReference>
<proteinExistence type="predicted"/>
<reference evidence="3 4" key="1">
    <citation type="journal article" date="2021" name="Nat. Plants">
        <title>The Taxus genome provides insights into paclitaxel biosynthesis.</title>
        <authorList>
            <person name="Xiong X."/>
            <person name="Gou J."/>
            <person name="Liao Q."/>
            <person name="Li Y."/>
            <person name="Zhou Q."/>
            <person name="Bi G."/>
            <person name="Li C."/>
            <person name="Du R."/>
            <person name="Wang X."/>
            <person name="Sun T."/>
            <person name="Guo L."/>
            <person name="Liang H."/>
            <person name="Lu P."/>
            <person name="Wu Y."/>
            <person name="Zhang Z."/>
            <person name="Ro D.K."/>
            <person name="Shang Y."/>
            <person name="Huang S."/>
            <person name="Yan J."/>
        </authorList>
    </citation>
    <scope>NUCLEOTIDE SEQUENCE [LARGE SCALE GENOMIC DNA]</scope>
    <source>
        <strain evidence="3">Ta-2019</strain>
    </source>
</reference>
<dbReference type="SUPFAM" id="SSF51735">
    <property type="entry name" value="NAD(P)-binding Rossmann-fold domains"/>
    <property type="match status" value="1"/>
</dbReference>
<dbReference type="Pfam" id="PF01370">
    <property type="entry name" value="Epimerase"/>
    <property type="match status" value="1"/>
</dbReference>
<evidence type="ECO:0000313" key="4">
    <source>
        <dbReference type="Proteomes" id="UP000824469"/>
    </source>
</evidence>
<feature type="non-terminal residue" evidence="3">
    <location>
        <position position="1"/>
    </location>
</feature>
<dbReference type="InterPro" id="IPR036291">
    <property type="entry name" value="NAD(P)-bd_dom_sf"/>
</dbReference>
<dbReference type="Proteomes" id="UP000824469">
    <property type="component" value="Unassembled WGS sequence"/>
</dbReference>
<gene>
    <name evidence="3" type="ORF">KI387_004160</name>
</gene>
<evidence type="ECO:0000313" key="3">
    <source>
        <dbReference type="EMBL" id="KAH9332052.1"/>
    </source>
</evidence>
<dbReference type="InterPro" id="IPR001509">
    <property type="entry name" value="Epimerase_deHydtase"/>
</dbReference>